<dbReference type="EMBL" id="JAWDGP010001751">
    <property type="protein sequence ID" value="KAK3788653.1"/>
    <property type="molecule type" value="Genomic_DNA"/>
</dbReference>
<dbReference type="FunFam" id="2.10.25.10:FF:000109">
    <property type="entry name" value="Notch homolog 4, [Drosophila]"/>
    <property type="match status" value="1"/>
</dbReference>
<feature type="domain" description="EGF-like" evidence="14">
    <location>
        <begin position="336"/>
        <end position="372"/>
    </location>
</feature>
<feature type="domain" description="EGF-like" evidence="14">
    <location>
        <begin position="295"/>
        <end position="334"/>
    </location>
</feature>
<keyword evidence="7" id="KW-0472">Membrane</keyword>
<dbReference type="GO" id="GO:0005509">
    <property type="term" value="F:calcium ion binding"/>
    <property type="evidence" value="ECO:0007669"/>
    <property type="project" value="InterPro"/>
</dbReference>
<feature type="disulfide bond" evidence="10">
    <location>
        <begin position="740"/>
        <end position="749"/>
    </location>
</feature>
<evidence type="ECO:0000256" key="5">
    <source>
        <dbReference type="ARBA" id="ARBA00022737"/>
    </source>
</evidence>
<dbReference type="Gene3D" id="2.60.120.200">
    <property type="match status" value="3"/>
</dbReference>
<feature type="domain" description="EGF-like" evidence="14">
    <location>
        <begin position="623"/>
        <end position="670"/>
    </location>
</feature>
<dbReference type="PROSITE" id="PS00010">
    <property type="entry name" value="ASX_HYDROXYL"/>
    <property type="match status" value="20"/>
</dbReference>
<feature type="domain" description="Laminin G" evidence="13">
    <location>
        <begin position="1020"/>
        <end position="1206"/>
    </location>
</feature>
<comment type="caution">
    <text evidence="15">The sequence shown here is derived from an EMBL/GenBank/DDBJ whole genome shotgun (WGS) entry which is preliminary data.</text>
</comment>
<dbReference type="InterPro" id="IPR018097">
    <property type="entry name" value="EGF_Ca-bd_CS"/>
</dbReference>
<feature type="disulfide bond" evidence="10">
    <location>
        <begin position="556"/>
        <end position="565"/>
    </location>
</feature>
<dbReference type="PROSITE" id="PS00022">
    <property type="entry name" value="EGF_1"/>
    <property type="match status" value="20"/>
</dbReference>
<feature type="domain" description="EGF-like" evidence="14">
    <location>
        <begin position="791"/>
        <end position="827"/>
    </location>
</feature>
<dbReference type="CDD" id="cd00110">
    <property type="entry name" value="LamG"/>
    <property type="match status" value="3"/>
</dbReference>
<feature type="domain" description="EGF-like" evidence="14">
    <location>
        <begin position="887"/>
        <end position="926"/>
    </location>
</feature>
<dbReference type="Pfam" id="PF02210">
    <property type="entry name" value="Laminin_G_2"/>
    <property type="match status" value="3"/>
</dbReference>
<dbReference type="SUPFAM" id="SSF57196">
    <property type="entry name" value="EGF/Laminin"/>
    <property type="match status" value="13"/>
</dbReference>
<keyword evidence="5" id="KW-0677">Repeat</keyword>
<evidence type="ECO:0000259" key="14">
    <source>
        <dbReference type="PROSITE" id="PS50026"/>
    </source>
</evidence>
<dbReference type="PRINTS" id="PR01983">
    <property type="entry name" value="NOTCH"/>
</dbReference>
<evidence type="ECO:0000259" key="13">
    <source>
        <dbReference type="PROSITE" id="PS50025"/>
    </source>
</evidence>
<organism evidence="15 16">
    <name type="scientific">Elysia crispata</name>
    <name type="common">lettuce slug</name>
    <dbReference type="NCBI Taxonomy" id="231223"/>
    <lineage>
        <taxon>Eukaryota</taxon>
        <taxon>Metazoa</taxon>
        <taxon>Spiralia</taxon>
        <taxon>Lophotrochozoa</taxon>
        <taxon>Mollusca</taxon>
        <taxon>Gastropoda</taxon>
        <taxon>Heterobranchia</taxon>
        <taxon>Euthyneura</taxon>
        <taxon>Panpulmonata</taxon>
        <taxon>Sacoglossa</taxon>
        <taxon>Placobranchoidea</taxon>
        <taxon>Plakobranchidae</taxon>
        <taxon>Elysia</taxon>
    </lineage>
</organism>
<dbReference type="PROSITE" id="PS01186">
    <property type="entry name" value="EGF_2"/>
    <property type="match status" value="17"/>
</dbReference>
<feature type="domain" description="EGF-like" evidence="14">
    <location>
        <begin position="449"/>
        <end position="485"/>
    </location>
</feature>
<feature type="domain" description="EGF-like" evidence="14">
    <location>
        <begin position="412"/>
        <end position="447"/>
    </location>
</feature>
<name>A0AAE1E0S3_9GAST</name>
<dbReference type="FunFam" id="2.10.25.10:FF:000004">
    <property type="entry name" value="Neurogenic locus notch 1"/>
    <property type="match status" value="2"/>
</dbReference>
<dbReference type="Pfam" id="PF00008">
    <property type="entry name" value="EGF"/>
    <property type="match status" value="9"/>
</dbReference>
<keyword evidence="6" id="KW-1133">Transmembrane helix</keyword>
<feature type="domain" description="EGF-like" evidence="14">
    <location>
        <begin position="829"/>
        <end position="885"/>
    </location>
</feature>
<feature type="disulfide bond" evidence="10">
    <location>
        <begin position="416"/>
        <end position="426"/>
    </location>
</feature>
<feature type="disulfide bond" evidence="10">
    <location>
        <begin position="817"/>
        <end position="826"/>
    </location>
</feature>
<feature type="disulfide bond" evidence="10">
    <location>
        <begin position="1791"/>
        <end position="1800"/>
    </location>
</feature>
<feature type="disulfide bond" evidence="10">
    <location>
        <begin position="79"/>
        <end position="88"/>
    </location>
</feature>
<feature type="disulfide bond" evidence="10">
    <location>
        <begin position="1234"/>
        <end position="1243"/>
    </location>
</feature>
<keyword evidence="4 12" id="KW-0732">Signal</keyword>
<dbReference type="SUPFAM" id="SSF57184">
    <property type="entry name" value="Growth factor receptor domain"/>
    <property type="match status" value="3"/>
</dbReference>
<feature type="domain" description="EGF-like" evidence="14">
    <location>
        <begin position="568"/>
        <end position="621"/>
    </location>
</feature>
<feature type="disulfide bond" evidence="10">
    <location>
        <begin position="142"/>
        <end position="152"/>
    </location>
</feature>
<dbReference type="SUPFAM" id="SSF49899">
    <property type="entry name" value="Concanavalin A-like lectins/glucanases"/>
    <property type="match status" value="3"/>
</dbReference>
<feature type="domain" description="EGF-like" evidence="14">
    <location>
        <begin position="216"/>
        <end position="252"/>
    </location>
</feature>
<feature type="disulfide bond" evidence="10">
    <location>
        <begin position="1006"/>
        <end position="1015"/>
    </location>
</feature>
<feature type="disulfide bond" evidence="10">
    <location>
        <begin position="242"/>
        <end position="251"/>
    </location>
</feature>
<dbReference type="PANTHER" id="PTHR12916">
    <property type="entry name" value="CYTOCHROME C OXIDASE POLYPEPTIDE VIC-2"/>
    <property type="match status" value="1"/>
</dbReference>
<dbReference type="InterPro" id="IPR001791">
    <property type="entry name" value="Laminin_G"/>
</dbReference>
<dbReference type="InterPro" id="IPR001881">
    <property type="entry name" value="EGF-like_Ca-bd_dom"/>
</dbReference>
<comment type="caution">
    <text evidence="10">Lacks conserved residue(s) required for the propagation of feature annotation.</text>
</comment>
<dbReference type="FunFam" id="2.10.25.10:FF:000031">
    <property type="entry name" value="neurogenic locus notch homolog protein 3"/>
    <property type="match status" value="1"/>
</dbReference>
<feature type="domain" description="EGF-like" evidence="14">
    <location>
        <begin position="54"/>
        <end position="89"/>
    </location>
</feature>
<feature type="disulfide bond" evidence="10">
    <location>
        <begin position="58"/>
        <end position="68"/>
    </location>
</feature>
<dbReference type="GO" id="GO:0016020">
    <property type="term" value="C:membrane"/>
    <property type="evidence" value="ECO:0007669"/>
    <property type="project" value="UniProtKB-SubCell"/>
</dbReference>
<feature type="disulfide bond" evidence="10">
    <location>
        <begin position="496"/>
        <end position="513"/>
    </location>
</feature>
<feature type="domain" description="EGF-like" evidence="14">
    <location>
        <begin position="1760"/>
        <end position="1801"/>
    </location>
</feature>
<dbReference type="Proteomes" id="UP001283361">
    <property type="component" value="Unassembled WGS sequence"/>
</dbReference>
<gene>
    <name evidence="15" type="ORF">RRG08_035817</name>
</gene>
<feature type="chain" id="PRO_5042294107" evidence="12">
    <location>
        <begin position="30"/>
        <end position="1881"/>
    </location>
</feature>
<dbReference type="InterPro" id="IPR000152">
    <property type="entry name" value="EGF-type_Asp/Asn_hydroxyl_site"/>
</dbReference>
<keyword evidence="3" id="KW-0812">Transmembrane</keyword>
<dbReference type="SMART" id="SM00282">
    <property type="entry name" value="LamG"/>
    <property type="match status" value="3"/>
</dbReference>
<dbReference type="PROSITE" id="PS50026">
    <property type="entry name" value="EGF_3"/>
    <property type="match status" value="27"/>
</dbReference>
<dbReference type="InterPro" id="IPR049883">
    <property type="entry name" value="NOTCH1_EGF-like"/>
</dbReference>
<feature type="domain" description="EGF-like" evidence="14">
    <location>
        <begin position="714"/>
        <end position="750"/>
    </location>
</feature>
<dbReference type="FunFam" id="2.10.25.10:FF:000208">
    <property type="entry name" value="Crumbs 2, cell polarity complex component"/>
    <property type="match status" value="1"/>
</dbReference>
<dbReference type="InterPro" id="IPR009030">
    <property type="entry name" value="Growth_fac_rcpt_cys_sf"/>
</dbReference>
<dbReference type="CDD" id="cd00054">
    <property type="entry name" value="EGF_CA"/>
    <property type="match status" value="19"/>
</dbReference>
<feature type="domain" description="EGF-like" evidence="14">
    <location>
        <begin position="374"/>
        <end position="410"/>
    </location>
</feature>
<evidence type="ECO:0000256" key="2">
    <source>
        <dbReference type="ARBA" id="ARBA00022536"/>
    </source>
</evidence>
<feature type="domain" description="EGF-like" evidence="14">
    <location>
        <begin position="487"/>
        <end position="525"/>
    </location>
</feature>
<evidence type="ECO:0000256" key="8">
    <source>
        <dbReference type="ARBA" id="ARBA00023157"/>
    </source>
</evidence>
<dbReference type="Pfam" id="PF12661">
    <property type="entry name" value="hEGF"/>
    <property type="match status" value="6"/>
</dbReference>
<evidence type="ECO:0000256" key="3">
    <source>
        <dbReference type="ARBA" id="ARBA00022692"/>
    </source>
</evidence>
<feature type="domain" description="EGF-like" evidence="14">
    <location>
        <begin position="138"/>
        <end position="174"/>
    </location>
</feature>
<keyword evidence="9" id="KW-0325">Glycoprotein</keyword>
<keyword evidence="16" id="KW-1185">Reference proteome</keyword>
<dbReference type="FunFam" id="2.10.25.10:FF:000029">
    <property type="entry name" value="neurexin-1 isoform X1"/>
    <property type="match status" value="1"/>
</dbReference>
<feature type="disulfide bond" evidence="10">
    <location>
        <begin position="126"/>
        <end position="135"/>
    </location>
</feature>
<feature type="disulfide bond" evidence="10">
    <location>
        <begin position="205"/>
        <end position="214"/>
    </location>
</feature>
<dbReference type="InterPro" id="IPR013032">
    <property type="entry name" value="EGF-like_CS"/>
</dbReference>
<evidence type="ECO:0000256" key="11">
    <source>
        <dbReference type="PROSITE-ProRule" id="PRU00122"/>
    </source>
</evidence>
<feature type="domain" description="EGF-like" evidence="14">
    <location>
        <begin position="928"/>
        <end position="971"/>
    </location>
</feature>
<evidence type="ECO:0000256" key="9">
    <source>
        <dbReference type="ARBA" id="ARBA00023180"/>
    </source>
</evidence>
<feature type="signal peptide" evidence="12">
    <location>
        <begin position="1"/>
        <end position="29"/>
    </location>
</feature>
<feature type="domain" description="EGF-like" evidence="14">
    <location>
        <begin position="527"/>
        <end position="566"/>
    </location>
</feature>
<feature type="disulfide bond" evidence="10">
    <location>
        <begin position="437"/>
        <end position="446"/>
    </location>
</feature>
<evidence type="ECO:0000256" key="12">
    <source>
        <dbReference type="SAM" id="SignalP"/>
    </source>
</evidence>
<feature type="disulfide bond" evidence="10">
    <location>
        <begin position="400"/>
        <end position="409"/>
    </location>
</feature>
<feature type="domain" description="Laminin G" evidence="13">
    <location>
        <begin position="1249"/>
        <end position="1470"/>
    </location>
</feature>
<evidence type="ECO:0000313" key="15">
    <source>
        <dbReference type="EMBL" id="KAK3788653.1"/>
    </source>
</evidence>
<dbReference type="PROSITE" id="PS01187">
    <property type="entry name" value="EGF_CA"/>
    <property type="match status" value="7"/>
</dbReference>
<comment type="subcellular location">
    <subcellularLocation>
        <location evidence="1">Membrane</location>
        <topology evidence="1">Single-pass type I membrane protein</topology>
    </subcellularLocation>
</comment>
<feature type="domain" description="EGF-like" evidence="14">
    <location>
        <begin position="94"/>
        <end position="136"/>
    </location>
</feature>
<feature type="domain" description="EGF-like" evidence="14">
    <location>
        <begin position="1466"/>
        <end position="1504"/>
    </location>
</feature>
<evidence type="ECO:0000256" key="6">
    <source>
        <dbReference type="ARBA" id="ARBA00022989"/>
    </source>
</evidence>
<feature type="disulfide bond" evidence="10">
    <location>
        <begin position="875"/>
        <end position="884"/>
    </location>
</feature>
<dbReference type="InterPro" id="IPR000742">
    <property type="entry name" value="EGF"/>
</dbReference>
<dbReference type="FunFam" id="2.10.25.10:FF:000123">
    <property type="entry name" value="Crumbs homolog 1 (Drosophila)"/>
    <property type="match status" value="1"/>
</dbReference>
<protein>
    <submittedName>
        <fullName evidence="15">Uncharacterized protein</fullName>
    </submittedName>
</protein>
<evidence type="ECO:0000256" key="1">
    <source>
        <dbReference type="ARBA" id="ARBA00004479"/>
    </source>
</evidence>
<dbReference type="PROSITE" id="PS50025">
    <property type="entry name" value="LAM_G_DOMAIN"/>
    <property type="match status" value="3"/>
</dbReference>
<keyword evidence="2 10" id="KW-0245">EGF-like domain</keyword>
<feature type="domain" description="EGF-like" evidence="14">
    <location>
        <begin position="980"/>
        <end position="1016"/>
    </location>
</feature>
<evidence type="ECO:0000256" key="10">
    <source>
        <dbReference type="PROSITE-ProRule" id="PRU00076"/>
    </source>
</evidence>
<feature type="domain" description="EGF-like" evidence="14">
    <location>
        <begin position="254"/>
        <end position="294"/>
    </location>
</feature>
<sequence length="1881" mass="204436">MTRRAVRTLAAVAALWFAAQLLLQPAAQAQVVDANDTSSDTANFTQTNSTVDNDGDNCYTKPCGPGVCEDLLNSYRCICPPNYNGTHCENDLASLYGCAIEPCQNQGTCQDLPGSDQTGRKFKCLCPDGYTGMICETMIDLCRTQPCQNGVCSSGPNNYTCNCTGTGFKGTNCSEDIDECEASAKPCGDLDVKCFNEPGGFTCDCPAGYDGTPCVQVNECVTRPCKNGATCIDGVNQYSCQCVEGYTGPKCEVNIDECLPGFCTAPNSRCKDLVNGYVCECEEGFDGNPSTTCSDINECLPLPSGRCLNGANCTNHVGSYNCSCMPGFSGHDCEIDIDDCDPDPCHNNATCLDGVAAYTCDCLPGYSGPKCEQNIDECVNNDCRNGANCTDLINAFKCECVAGWTGDLCETDIDECNPSPCINGVCEDRLNEFYCACPAGFTGLTCESNINDCDPDPCQNNGTCLDGINNYRCECNSDWMGQNCTEVYNECAFRPCKNGGNCTSEPRVKAFECACPTGFNGTACEINIDDCALAGANPCKSYEICRDGVNNYTCGCPIGYGGFQCSEEINECDAKPCKNGGNCTDGLGNYTCTCRQTIIDITSIIGPKGKFVAGYTGQNCEEDINECELYKDPPICQSNGKCENLAGYFECYCRNPFEDGQGFNVGSLCESSISYCDMRRLDQQCQNGATCVVVKLGSECQCAPGYEGGLCEIDIDECLSNPCQHNGTCLDQVNNYTCTCQPGWTGRQCEIDIDDCEVNPCLNKGICRDGINSFSCNCTDTGFEGDTCSIDIDDCVDDPCANNGTCQDKVKGFTCDCLPAYKGPNCQTDIPDCDPSPCLHGSSCKERSNIDLYGKGDPEFVTFTYAGAAGYVCECAEGVKGVNCSEDVDECEDPVNTPCQNGATCVNTFQNYSCSCVPGYMGQHCETEIDECQILQPCKNGGNCTDLINDYNCSCPAATVHGSSYAGKNCTTYLSGCDSPPRICGPGDCLPRLLESPPFHSYTCLCPEGYRGTNCGATTDFSFTHGTGDGYIRNDMTSSDGKAELSLSFRTTLSDALLILAEVEGESNAFISVELIDGRLQMRYKTSLQDPMTVAQTISRVNDSRYHHLTFTVFEGINMSMPSEACRGSKSSNSDLERCQVPKNFGELNDVRVSWLFIGSKMFSQFKGNSGLPSAFIGCMQDVELNGKWIYPGQKTGDYYDVSRGCSRREQCLTGVCNYHGECVDLWDKFQCNCVRPYQGDTCNKEYPAATFKMGASVSVQYGVIGPGVVVDTAELSFFLTTRQSDGFLAYFSNPGSLDMSRISFMGLYLQNGRLAGDFFNCKVMLRFDTSESSSATSLNDGEPHLIVISLKPSQFHLLVDGKLLFENATLPNSENNCEQNFGLVVSDLYIGKPPPVSSDRGKRDLSVLSRQKRQTDLSVTVDQVKQSYQLMSSFEGVIQDVRVNGNSLEFSSATATGIVQGKANTRDVCQDLNPCDQATNCTNTYFNDYTCECLFGYRGKNCSEPDFCSFGTCPEESSCVNLRNGYECVGVATFFQDSSLISYTMSEELVNASSGADLDLTFMMRTRGRYGLIFQMRQGPYHMSLQIVKGHLEVNYKLKAGEYEFSKSVATKEQKKVNDGKWYYVRLQVMNSTHFQLQVHVGSDDTPMVHTSSTSIGSTQPETKLLDSIDAVEFSPRDPEVDLLAVLLASGKGSELLLGGSDAARSSTQWEAAFNGCLWGARIGGTLLPFYIDGTFLNNSNTERFLVQKKEAVTHDCSGQNQCGMGGPGYRYCGNGGRCVDEWNAFSCQCQLGFEGLQCEINPDSCTDHECLNQATCLDGDGDYTCLCMPGFSGDRLANKPWDQGQDTQLRLSFKTLCIRLANKPWDQGQDTQLDWFCVP</sequence>
<dbReference type="SMART" id="SM00181">
    <property type="entry name" value="EGF"/>
    <property type="match status" value="27"/>
</dbReference>
<reference evidence="15" key="1">
    <citation type="journal article" date="2023" name="G3 (Bethesda)">
        <title>A reference genome for the long-term kleptoplast-retaining sea slug Elysia crispata morphotype clarki.</title>
        <authorList>
            <person name="Eastman K.E."/>
            <person name="Pendleton A.L."/>
            <person name="Shaikh M.A."/>
            <person name="Suttiyut T."/>
            <person name="Ogas R."/>
            <person name="Tomko P."/>
            <person name="Gavelis G."/>
            <person name="Widhalm J.R."/>
            <person name="Wisecaver J.H."/>
        </authorList>
    </citation>
    <scope>NUCLEOTIDE SEQUENCE</scope>
    <source>
        <strain evidence="15">ECLA1</strain>
    </source>
</reference>
<feature type="disulfide bond" evidence="10">
    <location>
        <begin position="702"/>
        <end position="711"/>
    </location>
</feature>
<dbReference type="PANTHER" id="PTHR12916:SF4">
    <property type="entry name" value="UNINFLATABLE, ISOFORM C"/>
    <property type="match status" value="1"/>
</dbReference>
<evidence type="ECO:0000313" key="16">
    <source>
        <dbReference type="Proteomes" id="UP001283361"/>
    </source>
</evidence>
<feature type="disulfide bond" evidence="11">
    <location>
        <begin position="1179"/>
        <end position="1206"/>
    </location>
</feature>
<dbReference type="Pfam" id="PF07645">
    <property type="entry name" value="EGF_CA"/>
    <property type="match status" value="3"/>
</dbReference>
<feature type="disulfide bond" evidence="10">
    <location>
        <begin position="916"/>
        <end position="925"/>
    </location>
</feature>
<accession>A0AAE1E0S3</accession>
<feature type="domain" description="EGF-like" evidence="14">
    <location>
        <begin position="1803"/>
        <end position="1839"/>
    </location>
</feature>
<feature type="disulfide bond" evidence="10">
    <location>
        <begin position="1494"/>
        <end position="1503"/>
    </location>
</feature>
<feature type="disulfide bond" evidence="10">
    <location>
        <begin position="475"/>
        <end position="484"/>
    </location>
</feature>
<evidence type="ECO:0000256" key="7">
    <source>
        <dbReference type="ARBA" id="ARBA00023136"/>
    </source>
</evidence>
<proteinExistence type="predicted"/>
<feature type="disulfide bond" evidence="10">
    <location>
        <begin position="362"/>
        <end position="371"/>
    </location>
</feature>
<feature type="domain" description="EGF-like" evidence="14">
    <location>
        <begin position="176"/>
        <end position="215"/>
    </location>
</feature>
<dbReference type="FunFam" id="2.10.25.10:FF:000321">
    <property type="entry name" value="Protein delta homolog 1"/>
    <property type="match status" value="1"/>
</dbReference>
<feature type="domain" description="EGF-like" evidence="14">
    <location>
        <begin position="672"/>
        <end position="712"/>
    </location>
</feature>
<keyword evidence="8 10" id="KW-1015">Disulfide bond</keyword>
<feature type="disulfide bond" evidence="10">
    <location>
        <begin position="324"/>
        <end position="333"/>
    </location>
</feature>
<evidence type="ECO:0000256" key="4">
    <source>
        <dbReference type="ARBA" id="ARBA00022729"/>
    </source>
</evidence>
<dbReference type="InterPro" id="IPR013320">
    <property type="entry name" value="ConA-like_dom_sf"/>
</dbReference>
<feature type="domain" description="Laminin G" evidence="13">
    <location>
        <begin position="1531"/>
        <end position="1758"/>
    </location>
</feature>
<dbReference type="SMART" id="SM00179">
    <property type="entry name" value="EGF_CA"/>
    <property type="match status" value="25"/>
</dbReference>
<feature type="domain" description="EGF-like" evidence="14">
    <location>
        <begin position="1208"/>
        <end position="1244"/>
    </location>
</feature>
<feature type="disulfide bond" evidence="10">
    <location>
        <begin position="515"/>
        <end position="524"/>
    </location>
</feature>
<dbReference type="Gene3D" id="2.10.25.10">
    <property type="entry name" value="Laminin"/>
    <property type="match status" value="26"/>
</dbReference>
<dbReference type="FunFam" id="2.10.25.10:FF:000472">
    <property type="entry name" value="Uncharacterized protein, isoform A"/>
    <property type="match status" value="3"/>
</dbReference>
<feature type="domain" description="EGF-like" evidence="14">
    <location>
        <begin position="752"/>
        <end position="789"/>
    </location>
</feature>